<organism evidence="10 12">
    <name type="scientific">Aliidiomarina maris</name>
    <dbReference type="NCBI Taxonomy" id="531312"/>
    <lineage>
        <taxon>Bacteria</taxon>
        <taxon>Pseudomonadati</taxon>
        <taxon>Pseudomonadota</taxon>
        <taxon>Gammaproteobacteria</taxon>
        <taxon>Alteromonadales</taxon>
        <taxon>Idiomarinaceae</taxon>
        <taxon>Aliidiomarina</taxon>
    </lineage>
</organism>
<dbReference type="Gene3D" id="3.40.50.880">
    <property type="match status" value="1"/>
</dbReference>
<accession>A0A327X1D4</accession>
<evidence type="ECO:0000313" key="12">
    <source>
        <dbReference type="Proteomes" id="UP000249203"/>
    </source>
</evidence>
<comment type="cofactor">
    <cofactor evidence="1">
        <name>Zn(2+)</name>
        <dbReference type="ChEBI" id="CHEBI:29105"/>
    </cofactor>
</comment>
<dbReference type="SMART" id="SM00631">
    <property type="entry name" value="Zn_pept"/>
    <property type="match status" value="1"/>
</dbReference>
<evidence type="ECO:0000256" key="4">
    <source>
        <dbReference type="ARBA" id="ARBA00022801"/>
    </source>
</evidence>
<feature type="signal peptide" evidence="8">
    <location>
        <begin position="1"/>
        <end position="32"/>
    </location>
</feature>
<evidence type="ECO:0000259" key="9">
    <source>
        <dbReference type="PROSITE" id="PS52035"/>
    </source>
</evidence>
<evidence type="ECO:0000313" key="13">
    <source>
        <dbReference type="Proteomes" id="UP000287865"/>
    </source>
</evidence>
<dbReference type="RefSeq" id="WP_111569079.1">
    <property type="nucleotide sequence ID" value="NZ_PIPK01000004.1"/>
</dbReference>
<proteinExistence type="inferred from homology"/>
<feature type="chain" id="PRO_5016352193" evidence="8">
    <location>
        <begin position="33"/>
        <end position="900"/>
    </location>
</feature>
<protein>
    <submittedName>
        <fullName evidence="11">Peptidase M14</fullName>
    </submittedName>
    <submittedName>
        <fullName evidence="10">Zinc carboxypeptidase</fullName>
    </submittedName>
</protein>
<keyword evidence="3" id="KW-0645">Protease</keyword>
<evidence type="ECO:0000313" key="11">
    <source>
        <dbReference type="EMBL" id="RUO25133.1"/>
    </source>
</evidence>
<dbReference type="AlphaFoldDB" id="A0A327X1D4"/>
<dbReference type="Proteomes" id="UP000287865">
    <property type="component" value="Unassembled WGS sequence"/>
</dbReference>
<dbReference type="GO" id="GO:0006508">
    <property type="term" value="P:proteolysis"/>
    <property type="evidence" value="ECO:0007669"/>
    <property type="project" value="UniProtKB-KW"/>
</dbReference>
<dbReference type="OrthoDB" id="9758209at2"/>
<keyword evidence="5" id="KW-0862">Zinc</keyword>
<dbReference type="EMBL" id="QLMD01000004">
    <property type="protein sequence ID" value="RAJ98998.1"/>
    <property type="molecule type" value="Genomic_DNA"/>
</dbReference>
<keyword evidence="13" id="KW-1185">Reference proteome</keyword>
<evidence type="ECO:0000256" key="8">
    <source>
        <dbReference type="SAM" id="SignalP"/>
    </source>
</evidence>
<evidence type="ECO:0000256" key="2">
    <source>
        <dbReference type="ARBA" id="ARBA00005988"/>
    </source>
</evidence>
<dbReference type="PANTHER" id="PTHR11705">
    <property type="entry name" value="PROTEASE FAMILY M14 CARBOXYPEPTIDASE A,B"/>
    <property type="match status" value="1"/>
</dbReference>
<keyword evidence="8" id="KW-0732">Signal</keyword>
<comment type="caution">
    <text evidence="7">Lacks conserved residue(s) required for the propagation of feature annotation.</text>
</comment>
<dbReference type="GO" id="GO:0004181">
    <property type="term" value="F:metallocarboxypeptidase activity"/>
    <property type="evidence" value="ECO:0007669"/>
    <property type="project" value="InterPro"/>
</dbReference>
<dbReference type="InterPro" id="IPR029062">
    <property type="entry name" value="Class_I_gatase-like"/>
</dbReference>
<dbReference type="Proteomes" id="UP000249203">
    <property type="component" value="Unassembled WGS sequence"/>
</dbReference>
<dbReference type="SUPFAM" id="SSF53187">
    <property type="entry name" value="Zn-dependent exopeptidases"/>
    <property type="match status" value="1"/>
</dbReference>
<dbReference type="InterPro" id="IPR000834">
    <property type="entry name" value="Peptidase_M14"/>
</dbReference>
<evidence type="ECO:0000256" key="1">
    <source>
        <dbReference type="ARBA" id="ARBA00001947"/>
    </source>
</evidence>
<dbReference type="CDD" id="cd03143">
    <property type="entry name" value="A4_beta-galactosidase_middle_domain"/>
    <property type="match status" value="1"/>
</dbReference>
<sequence>MQPRLSRKSVFRKSSAWVAVTAALTLCTTAAANQIVPDFPDSDYQARVASVEDILGYPLGTRISSPEQIRRYYDYLASAHSQSIRLVPYGESWQGRELYYVVISSPQNLARLDSIESNMRALADPREINDNRARELMRDTPASVWIANSVHGNEISPAESSMALAYHLLADRSSKTQQLLENTVVYIDPLQNPDGRARFVSRYYATVGLDHSADRLSAEQNEPWPNGRTNHYLFDMNRDWLALTQPETRGRIAALQQSFPLIFVDSHEMGGDLPYYFSPEAHPFNPHITQPQREVLEWVGRNNAGWFDRFGYDYFTREIFDAFYPGYGASWPLYHGSISMTYEMGSSRGHQFRTRDGKVLTYADTVQQNFVAFMSTIELAAERGNELKQRFYDYRKNAVEQGSRGDVRSYLFPATRDAAGHQKLAAVLSEQGIEVHRATANFSACGNDYSEGAFVVNAAQPTYHLIRTLLDDNVPMDDDFIAEQERLRANNLPDQIYDVTAWSLPLMFNLDMNTCNRAPRVALERFEGERIARGSVAAPDASFGYIVPWGDMAGVRFLSAALQAGLHVRSSDLPFTHDDEIQYPAGSLIVSRAGNPDDLTAQVQRIAEASGAHVQGVDSSWMRSGPNVGSANVQTMHRPNVAMLWDEPANVLAAGSTRFVIEREANYPVTAIRPAQLRSADLSQYQVLLLPATAGGSYSQALGESGRENLRQWVQRGGVLITLGNATRFVVEGEQPLLQSSLEPKAQPSEVSGRDTSVAEIITSDAQYNHRIQDASADPDWVSGVIARVNVDQEHWLTAGVPERVHSMFIGRDIYTPLTINHGRNVANFAAADEVLASGYLWEDNRHQIAYKPLVMVQPQGRGMVISFTQEPNYRAYVDGMHVFLMNAIFRGAAQAQPVR</sequence>
<evidence type="ECO:0000256" key="5">
    <source>
        <dbReference type="ARBA" id="ARBA00022833"/>
    </source>
</evidence>
<keyword evidence="6" id="KW-0482">Metalloprotease</keyword>
<dbReference type="Gene3D" id="3.40.630.10">
    <property type="entry name" value="Zn peptidases"/>
    <property type="match status" value="1"/>
</dbReference>
<evidence type="ECO:0000256" key="3">
    <source>
        <dbReference type="ARBA" id="ARBA00022670"/>
    </source>
</evidence>
<feature type="domain" description="Peptidase M14" evidence="9">
    <location>
        <begin position="62"/>
        <end position="380"/>
    </location>
</feature>
<evidence type="ECO:0000256" key="6">
    <source>
        <dbReference type="ARBA" id="ARBA00023049"/>
    </source>
</evidence>
<dbReference type="SUPFAM" id="SSF52317">
    <property type="entry name" value="Class I glutamine amidotransferase-like"/>
    <property type="match status" value="1"/>
</dbReference>
<dbReference type="GO" id="GO:0008270">
    <property type="term" value="F:zinc ion binding"/>
    <property type="evidence" value="ECO:0007669"/>
    <property type="project" value="InterPro"/>
</dbReference>
<dbReference type="GO" id="GO:0005615">
    <property type="term" value="C:extracellular space"/>
    <property type="evidence" value="ECO:0007669"/>
    <property type="project" value="TreeGrafter"/>
</dbReference>
<dbReference type="PROSITE" id="PS52035">
    <property type="entry name" value="PEPTIDASE_M14"/>
    <property type="match status" value="1"/>
</dbReference>
<name>A0A327X1D4_9GAMM</name>
<reference evidence="11 13" key="1">
    <citation type="journal article" date="2018" name="Front. Microbiol.">
        <title>Genome-Based Analysis Reveals the Taxonomy and Diversity of the Family Idiomarinaceae.</title>
        <authorList>
            <person name="Liu Y."/>
            <person name="Lai Q."/>
            <person name="Shao Z."/>
        </authorList>
    </citation>
    <scope>NUCLEOTIDE SEQUENCE [LARGE SCALE GENOMIC DNA]</scope>
    <source>
        <strain evidence="11 13">CF12-14</strain>
    </source>
</reference>
<reference evidence="10 12" key="2">
    <citation type="submission" date="2018-06" db="EMBL/GenBank/DDBJ databases">
        <title>Genomic Encyclopedia of Type Strains, Phase III (KMG-III): the genomes of soil and plant-associated and newly described type strains.</title>
        <authorList>
            <person name="Whitman W."/>
        </authorList>
    </citation>
    <scope>NUCLEOTIDE SEQUENCE [LARGE SCALE GENOMIC DNA]</scope>
    <source>
        <strain evidence="10 12">CGMCC 1.15366</strain>
    </source>
</reference>
<evidence type="ECO:0000313" key="10">
    <source>
        <dbReference type="EMBL" id="RAJ98998.1"/>
    </source>
</evidence>
<dbReference type="EMBL" id="PIPK01000004">
    <property type="protein sequence ID" value="RUO25133.1"/>
    <property type="molecule type" value="Genomic_DNA"/>
</dbReference>
<dbReference type="PANTHER" id="PTHR11705:SF143">
    <property type="entry name" value="SLL0236 PROTEIN"/>
    <property type="match status" value="1"/>
</dbReference>
<gene>
    <name evidence="10" type="ORF">B0I24_104202</name>
    <name evidence="11" type="ORF">CWE07_06575</name>
</gene>
<keyword evidence="10" id="KW-0121">Carboxypeptidase</keyword>
<comment type="similarity">
    <text evidence="2 7">Belongs to the peptidase M14 family.</text>
</comment>
<comment type="caution">
    <text evidence="10">The sequence shown here is derived from an EMBL/GenBank/DDBJ whole genome shotgun (WGS) entry which is preliminary data.</text>
</comment>
<dbReference type="Pfam" id="PF00246">
    <property type="entry name" value="Peptidase_M14"/>
    <property type="match status" value="1"/>
</dbReference>
<keyword evidence="4" id="KW-0378">Hydrolase</keyword>
<evidence type="ECO:0000256" key="7">
    <source>
        <dbReference type="PROSITE-ProRule" id="PRU01379"/>
    </source>
</evidence>